<feature type="transmembrane region" description="Helical" evidence="1">
    <location>
        <begin position="84"/>
        <end position="107"/>
    </location>
</feature>
<organism evidence="2 3">
    <name type="scientific">Triparma laevis f. longispina</name>
    <dbReference type="NCBI Taxonomy" id="1714387"/>
    <lineage>
        <taxon>Eukaryota</taxon>
        <taxon>Sar</taxon>
        <taxon>Stramenopiles</taxon>
        <taxon>Ochrophyta</taxon>
        <taxon>Bolidophyceae</taxon>
        <taxon>Parmales</taxon>
        <taxon>Triparmaceae</taxon>
        <taxon>Triparma</taxon>
    </lineage>
</organism>
<keyword evidence="1" id="KW-0812">Transmembrane</keyword>
<comment type="caution">
    <text evidence="2">The sequence shown here is derived from an EMBL/GenBank/DDBJ whole genome shotgun (WGS) entry which is preliminary data.</text>
</comment>
<keyword evidence="3" id="KW-1185">Reference proteome</keyword>
<proteinExistence type="predicted"/>
<dbReference type="EMBL" id="BRXW01000055">
    <property type="protein sequence ID" value="GMI03296.1"/>
    <property type="molecule type" value="Genomic_DNA"/>
</dbReference>
<reference evidence="3" key="1">
    <citation type="journal article" date="2023" name="Commun. Biol.">
        <title>Genome analysis of Parmales, the sister group of diatoms, reveals the evolutionary specialization of diatoms from phago-mixotrophs to photoautotrophs.</title>
        <authorList>
            <person name="Ban H."/>
            <person name="Sato S."/>
            <person name="Yoshikawa S."/>
            <person name="Yamada K."/>
            <person name="Nakamura Y."/>
            <person name="Ichinomiya M."/>
            <person name="Sato N."/>
            <person name="Blanc-Mathieu R."/>
            <person name="Endo H."/>
            <person name="Kuwata A."/>
            <person name="Ogata H."/>
        </authorList>
    </citation>
    <scope>NUCLEOTIDE SEQUENCE [LARGE SCALE GENOMIC DNA]</scope>
    <source>
        <strain evidence="3">NIES 3700</strain>
    </source>
</reference>
<dbReference type="AlphaFoldDB" id="A0A9W7F5N5"/>
<accession>A0A9W7F5N5</accession>
<keyword evidence="1" id="KW-0472">Membrane</keyword>
<dbReference type="Proteomes" id="UP001165122">
    <property type="component" value="Unassembled WGS sequence"/>
</dbReference>
<feature type="transmembrane region" description="Helical" evidence="1">
    <location>
        <begin position="59"/>
        <end position="78"/>
    </location>
</feature>
<name>A0A9W7F5N5_9STRA</name>
<sequence>MFRHRARPAIYHGQAKSSNIQYMRPRLNGYDEKLTCSGMPRETAHLSAAMSGKFVYMEYLSALLAFLVMATVSVGSHLHQPPMIAWAVTIGMQVVFGGLGTVFMTWVMSAHPNSQIPWSMGFFWVVTGKQRERSTRLGEI</sequence>
<keyword evidence="1" id="KW-1133">Transmembrane helix</keyword>
<evidence type="ECO:0000256" key="1">
    <source>
        <dbReference type="SAM" id="Phobius"/>
    </source>
</evidence>
<evidence type="ECO:0000313" key="2">
    <source>
        <dbReference type="EMBL" id="GMI03296.1"/>
    </source>
</evidence>
<gene>
    <name evidence="2" type="ORF">TrLO_g3661</name>
</gene>
<protein>
    <submittedName>
        <fullName evidence="2">Uncharacterized protein</fullName>
    </submittedName>
</protein>
<evidence type="ECO:0000313" key="3">
    <source>
        <dbReference type="Proteomes" id="UP001165122"/>
    </source>
</evidence>